<keyword evidence="2 3" id="KW-0539">Nucleus</keyword>
<dbReference type="AlphaFoldDB" id="A0A8H5GTA1"/>
<keyword evidence="1 3" id="KW-0238">DNA-binding</keyword>
<dbReference type="GO" id="GO:0000978">
    <property type="term" value="F:RNA polymerase II cis-regulatory region sequence-specific DNA binding"/>
    <property type="evidence" value="ECO:0007669"/>
    <property type="project" value="TreeGrafter"/>
</dbReference>
<gene>
    <name evidence="6" type="ORF">D9758_002087</name>
</gene>
<protein>
    <recommendedName>
        <fullName evidence="5">HMG box domain-containing protein</fullName>
    </recommendedName>
</protein>
<dbReference type="InterPro" id="IPR036910">
    <property type="entry name" value="HMG_box_dom_sf"/>
</dbReference>
<dbReference type="Proteomes" id="UP000559256">
    <property type="component" value="Unassembled WGS sequence"/>
</dbReference>
<dbReference type="Gene3D" id="1.10.30.10">
    <property type="entry name" value="High mobility group box domain"/>
    <property type="match status" value="1"/>
</dbReference>
<dbReference type="PROSITE" id="PS50118">
    <property type="entry name" value="HMG_BOX_2"/>
    <property type="match status" value="1"/>
</dbReference>
<dbReference type="EMBL" id="JAACJM010000010">
    <property type="protein sequence ID" value="KAF5370574.1"/>
    <property type="molecule type" value="Genomic_DNA"/>
</dbReference>
<evidence type="ECO:0000313" key="6">
    <source>
        <dbReference type="EMBL" id="KAF5370574.1"/>
    </source>
</evidence>
<dbReference type="GO" id="GO:0000981">
    <property type="term" value="F:DNA-binding transcription factor activity, RNA polymerase II-specific"/>
    <property type="evidence" value="ECO:0007669"/>
    <property type="project" value="TreeGrafter"/>
</dbReference>
<evidence type="ECO:0000313" key="7">
    <source>
        <dbReference type="Proteomes" id="UP000559256"/>
    </source>
</evidence>
<proteinExistence type="predicted"/>
<dbReference type="GO" id="GO:0005634">
    <property type="term" value="C:nucleus"/>
    <property type="evidence" value="ECO:0007669"/>
    <property type="project" value="UniProtKB-UniRule"/>
</dbReference>
<name>A0A8H5GTA1_9AGAR</name>
<feature type="compositionally biased region" description="Polar residues" evidence="4">
    <location>
        <begin position="389"/>
        <end position="399"/>
    </location>
</feature>
<sequence length="451" mass="49268">MPGPDRNSRSSPSEPEVKIPRPPNAWILFRSDMLRKINPHTWDANGRPTRKTQAVVSKEVADLWKTASPDVRAEYERRADAKKAEHSIQFPNYRFTPLKKEDRMKLKEEKKLLKEQERANKRRARAAPYTPSPMLPPPLPSGTPVPSYPLAAPSPFPYPFALEASPPYSAYASPEVVATVEETVSQTQEAHSQTLGGASLPLLGVGSSSSSTQDNGLMLSTETKQPVAGPSHFHDQDQVSWPGDSSQQPVDPGFVHFDIPDQQWLGPNHHMNAICSTTADPSVYQLAFDQHFLDGAPLELSLTGSLDPNFFPDMRHLDFSSLLDGVDNNFDFFGNGNNADPVITGALGSEYQTQSYNAEEYLNFEQDQPTSSSSSSTQFSTPDPSQSSVSNSTPNTVASTPNPVPTPSYTPPTGAAFSSQRRVAGTWSRSFAVEDTSSPQSQPAQIPTPVN</sequence>
<dbReference type="SUPFAM" id="SSF47095">
    <property type="entry name" value="HMG-box"/>
    <property type="match status" value="1"/>
</dbReference>
<evidence type="ECO:0000256" key="3">
    <source>
        <dbReference type="PROSITE-ProRule" id="PRU00267"/>
    </source>
</evidence>
<feature type="DNA-binding region" description="HMG box" evidence="3">
    <location>
        <begin position="19"/>
        <end position="94"/>
    </location>
</feature>
<organism evidence="6 7">
    <name type="scientific">Tetrapyrgos nigripes</name>
    <dbReference type="NCBI Taxonomy" id="182062"/>
    <lineage>
        <taxon>Eukaryota</taxon>
        <taxon>Fungi</taxon>
        <taxon>Dikarya</taxon>
        <taxon>Basidiomycota</taxon>
        <taxon>Agaricomycotina</taxon>
        <taxon>Agaricomycetes</taxon>
        <taxon>Agaricomycetidae</taxon>
        <taxon>Agaricales</taxon>
        <taxon>Marasmiineae</taxon>
        <taxon>Marasmiaceae</taxon>
        <taxon>Tetrapyrgos</taxon>
    </lineage>
</organism>
<feature type="region of interest" description="Disordered" evidence="4">
    <location>
        <begin position="365"/>
        <end position="451"/>
    </location>
</feature>
<dbReference type="InterPro" id="IPR051356">
    <property type="entry name" value="SOX/SOX-like_TF"/>
</dbReference>
<evidence type="ECO:0000259" key="5">
    <source>
        <dbReference type="PROSITE" id="PS50118"/>
    </source>
</evidence>
<dbReference type="PANTHER" id="PTHR45789">
    <property type="entry name" value="FI18025P1"/>
    <property type="match status" value="1"/>
</dbReference>
<comment type="caution">
    <text evidence="6">The sequence shown here is derived from an EMBL/GenBank/DDBJ whole genome shotgun (WGS) entry which is preliminary data.</text>
</comment>
<feature type="compositionally biased region" description="Polar residues" evidence="4">
    <location>
        <begin position="435"/>
        <end position="445"/>
    </location>
</feature>
<dbReference type="CDD" id="cd01389">
    <property type="entry name" value="HMG-box_ROX1-like"/>
    <property type="match status" value="1"/>
</dbReference>
<evidence type="ECO:0000256" key="1">
    <source>
        <dbReference type="ARBA" id="ARBA00023125"/>
    </source>
</evidence>
<evidence type="ECO:0000256" key="4">
    <source>
        <dbReference type="SAM" id="MobiDB-lite"/>
    </source>
</evidence>
<feature type="compositionally biased region" description="Pro residues" evidence="4">
    <location>
        <begin position="130"/>
        <end position="140"/>
    </location>
</feature>
<dbReference type="Pfam" id="PF00505">
    <property type="entry name" value="HMG_box"/>
    <property type="match status" value="1"/>
</dbReference>
<accession>A0A8H5GTA1</accession>
<evidence type="ECO:0000256" key="2">
    <source>
        <dbReference type="ARBA" id="ARBA00023242"/>
    </source>
</evidence>
<dbReference type="PANTHER" id="PTHR45789:SF2">
    <property type="entry name" value="FI18025P1"/>
    <property type="match status" value="1"/>
</dbReference>
<dbReference type="InterPro" id="IPR009071">
    <property type="entry name" value="HMG_box_dom"/>
</dbReference>
<feature type="compositionally biased region" description="Low complexity" evidence="4">
    <location>
        <begin position="366"/>
        <end position="388"/>
    </location>
</feature>
<feature type="domain" description="HMG box" evidence="5">
    <location>
        <begin position="19"/>
        <end position="94"/>
    </location>
</feature>
<feature type="region of interest" description="Disordered" evidence="4">
    <location>
        <begin position="117"/>
        <end position="140"/>
    </location>
</feature>
<dbReference type="OrthoDB" id="6247875at2759"/>
<keyword evidence="7" id="KW-1185">Reference proteome</keyword>
<feature type="region of interest" description="Disordered" evidence="4">
    <location>
        <begin position="1"/>
        <end position="22"/>
    </location>
</feature>
<reference evidence="6 7" key="1">
    <citation type="journal article" date="2020" name="ISME J.">
        <title>Uncovering the hidden diversity of litter-decomposition mechanisms in mushroom-forming fungi.</title>
        <authorList>
            <person name="Floudas D."/>
            <person name="Bentzer J."/>
            <person name="Ahren D."/>
            <person name="Johansson T."/>
            <person name="Persson P."/>
            <person name="Tunlid A."/>
        </authorList>
    </citation>
    <scope>NUCLEOTIDE SEQUENCE [LARGE SCALE GENOMIC DNA]</scope>
    <source>
        <strain evidence="6 7">CBS 291.85</strain>
    </source>
</reference>
<dbReference type="SMART" id="SM00398">
    <property type="entry name" value="HMG"/>
    <property type="match status" value="1"/>
</dbReference>